<dbReference type="KEGG" id="sand:H3309_11495"/>
<name>A0A7G5IF53_9SPHN</name>
<evidence type="ECO:0000256" key="1">
    <source>
        <dbReference type="ARBA" id="ARBA00023125"/>
    </source>
</evidence>
<dbReference type="CDD" id="cd00383">
    <property type="entry name" value="trans_reg_C"/>
    <property type="match status" value="1"/>
</dbReference>
<reference evidence="5 6" key="1">
    <citation type="submission" date="2020-07" db="EMBL/GenBank/DDBJ databases">
        <title>Complete genome sequence for Sandaracinobacter sp. M6.</title>
        <authorList>
            <person name="Tang Y."/>
            <person name="Liu Q."/>
            <person name="Guo Z."/>
            <person name="Lei P."/>
            <person name="Huang B."/>
        </authorList>
    </citation>
    <scope>NUCLEOTIDE SEQUENCE [LARGE SCALE GENOMIC DNA]</scope>
    <source>
        <strain evidence="5 6">M6</strain>
    </source>
</reference>
<dbReference type="GO" id="GO:0003677">
    <property type="term" value="F:DNA binding"/>
    <property type="evidence" value="ECO:0007669"/>
    <property type="project" value="UniProtKB-UniRule"/>
</dbReference>
<dbReference type="InterPro" id="IPR016032">
    <property type="entry name" value="Sig_transdc_resp-reg_C-effctor"/>
</dbReference>
<dbReference type="InterPro" id="IPR036388">
    <property type="entry name" value="WH-like_DNA-bd_sf"/>
</dbReference>
<dbReference type="NCBIfam" id="NF047558">
    <property type="entry name" value="TPR_END_plus"/>
    <property type="match status" value="1"/>
</dbReference>
<dbReference type="InterPro" id="IPR019734">
    <property type="entry name" value="TPR_rpt"/>
</dbReference>
<evidence type="ECO:0000313" key="6">
    <source>
        <dbReference type="Proteomes" id="UP000515292"/>
    </source>
</evidence>
<evidence type="ECO:0000256" key="3">
    <source>
        <dbReference type="PROSITE-ProRule" id="PRU01091"/>
    </source>
</evidence>
<dbReference type="SMART" id="SM00028">
    <property type="entry name" value="TPR"/>
    <property type="match status" value="2"/>
</dbReference>
<feature type="domain" description="OmpR/PhoB-type" evidence="4">
    <location>
        <begin position="4"/>
        <end position="101"/>
    </location>
</feature>
<evidence type="ECO:0000313" key="5">
    <source>
        <dbReference type="EMBL" id="QMW21995.1"/>
    </source>
</evidence>
<evidence type="ECO:0000259" key="4">
    <source>
        <dbReference type="PROSITE" id="PS51755"/>
    </source>
</evidence>
<proteinExistence type="predicted"/>
<dbReference type="PROSITE" id="PS51755">
    <property type="entry name" value="OMPR_PHOB"/>
    <property type="match status" value="1"/>
</dbReference>
<organism evidence="5 6">
    <name type="scientific">Sandaracinobacteroides saxicola</name>
    <dbReference type="NCBI Taxonomy" id="2759707"/>
    <lineage>
        <taxon>Bacteria</taxon>
        <taxon>Pseudomonadati</taxon>
        <taxon>Pseudomonadota</taxon>
        <taxon>Alphaproteobacteria</taxon>
        <taxon>Sphingomonadales</taxon>
        <taxon>Sphingosinicellaceae</taxon>
        <taxon>Sandaracinobacteroides</taxon>
    </lineage>
</organism>
<sequence length="627" mass="66354">MADEPIFTLGSTIVDPAGLRVTGADGVHHSLQPRTMQVLVALFHQAGTTVSRESLNQSCWEGRIVGEDAIDRVLVQLRKLAHDSGGFHLETIRGVGVRLLAQAATTPAPAPAGSPPPATAAAAVEPLAAPVQPPAAPTAASVETPLSWWKPLRLYVAGLLLLLVAAGAWWALRPAGGNADAVLVLPFQDMSPRRDQAWFANGVAEEILSALSRDPRLRVMGRTTGESLRARALDLATLRAQLGVGHVLEGSLRQAGGRIRVAVRLIDTRDGTERWTESFDRPDGDIFAVQDEIAQAVASRLGGTLDAVETRPATRSVPAHDALLRGQQLVNLSGDEATWRAALAQFDAAIRADPDYAAAHAARAGALSAIAGQFDDEQQAPRRNRAALEAAQTAVRLAPDLADAHAALAYVLERGQLDVRGAARAYDRAYALAQGDPDLLIRFGIFNVRVGDATRGLAALQRASALDPYNPRAWRALGTALYQSRRFADSIPAFDSALRLSPGMAAGHAYRGDALLMLGRVAEARASYAAETTGWAQLAGLAIVEARSGNRPASDSALASLRRIPGAGYQVAQVLAQRGEAAAALAMLETAHAARDPGMLNLRNDPMLDPLRGDPRFRALLARLGIG</sequence>
<evidence type="ECO:0000256" key="2">
    <source>
        <dbReference type="PROSITE-ProRule" id="PRU00339"/>
    </source>
</evidence>
<dbReference type="SUPFAM" id="SSF48452">
    <property type="entry name" value="TPR-like"/>
    <property type="match status" value="1"/>
</dbReference>
<dbReference type="PANTHER" id="PTHR12558">
    <property type="entry name" value="CELL DIVISION CYCLE 16,23,27"/>
    <property type="match status" value="1"/>
</dbReference>
<dbReference type="PROSITE" id="PS50005">
    <property type="entry name" value="TPR"/>
    <property type="match status" value="1"/>
</dbReference>
<dbReference type="InterPro" id="IPR001867">
    <property type="entry name" value="OmpR/PhoB-type_DNA-bd"/>
</dbReference>
<accession>A0A7G5IF53</accession>
<dbReference type="Pfam" id="PF13432">
    <property type="entry name" value="TPR_16"/>
    <property type="match status" value="1"/>
</dbReference>
<keyword evidence="6" id="KW-1185">Reference proteome</keyword>
<keyword evidence="1 3" id="KW-0238">DNA-binding</keyword>
<protein>
    <submittedName>
        <fullName evidence="5">Tetratricopeptide repeat protein</fullName>
    </submittedName>
</protein>
<gene>
    <name evidence="5" type="ORF">H3309_11495</name>
</gene>
<dbReference type="SMART" id="SM00862">
    <property type="entry name" value="Trans_reg_C"/>
    <property type="match status" value="1"/>
</dbReference>
<feature type="repeat" description="TPR" evidence="2">
    <location>
        <begin position="471"/>
        <end position="504"/>
    </location>
</feature>
<dbReference type="RefSeq" id="WP_182294840.1">
    <property type="nucleotide sequence ID" value="NZ_CP059851.1"/>
</dbReference>
<dbReference type="GO" id="GO:0006355">
    <property type="term" value="P:regulation of DNA-templated transcription"/>
    <property type="evidence" value="ECO:0007669"/>
    <property type="project" value="InterPro"/>
</dbReference>
<keyword evidence="2" id="KW-0802">TPR repeat</keyword>
<dbReference type="Pfam" id="PF00486">
    <property type="entry name" value="Trans_reg_C"/>
    <property type="match status" value="1"/>
</dbReference>
<dbReference type="Gene3D" id="1.10.10.10">
    <property type="entry name" value="Winged helix-like DNA-binding domain superfamily/Winged helix DNA-binding domain"/>
    <property type="match status" value="1"/>
</dbReference>
<dbReference type="SUPFAM" id="SSF46894">
    <property type="entry name" value="C-terminal effector domain of the bipartite response regulators"/>
    <property type="match status" value="1"/>
</dbReference>
<dbReference type="EMBL" id="CP059851">
    <property type="protein sequence ID" value="QMW21995.1"/>
    <property type="molecule type" value="Genomic_DNA"/>
</dbReference>
<dbReference type="AlphaFoldDB" id="A0A7G5IF53"/>
<dbReference type="Gene3D" id="1.25.40.10">
    <property type="entry name" value="Tetratricopeptide repeat domain"/>
    <property type="match status" value="2"/>
</dbReference>
<dbReference type="Gene3D" id="3.40.50.10070">
    <property type="entry name" value="TolB, N-terminal domain"/>
    <property type="match status" value="1"/>
</dbReference>
<dbReference type="GO" id="GO:0000160">
    <property type="term" value="P:phosphorelay signal transduction system"/>
    <property type="evidence" value="ECO:0007669"/>
    <property type="project" value="InterPro"/>
</dbReference>
<feature type="DNA-binding region" description="OmpR/PhoB-type" evidence="3">
    <location>
        <begin position="4"/>
        <end position="101"/>
    </location>
</feature>
<dbReference type="Proteomes" id="UP000515292">
    <property type="component" value="Chromosome"/>
</dbReference>
<dbReference type="PANTHER" id="PTHR12558:SF33">
    <property type="entry name" value="BLL7664 PROTEIN"/>
    <property type="match status" value="1"/>
</dbReference>
<dbReference type="InterPro" id="IPR011990">
    <property type="entry name" value="TPR-like_helical_dom_sf"/>
</dbReference>